<protein>
    <submittedName>
        <fullName evidence="5">Tryptophanase</fullName>
        <ecNumber evidence="5">4.1.99.1</ecNumber>
    </submittedName>
</protein>
<comment type="cofactor">
    <cofactor evidence="1">
        <name>pyridoxal 5'-phosphate</name>
        <dbReference type="ChEBI" id="CHEBI:597326"/>
    </cofactor>
</comment>
<accession>A0A7V3VUG3</accession>
<dbReference type="Pfam" id="PF01212">
    <property type="entry name" value="Beta_elim_lyase"/>
    <property type="match status" value="1"/>
</dbReference>
<dbReference type="GO" id="GO:0009034">
    <property type="term" value="F:tryptophanase activity"/>
    <property type="evidence" value="ECO:0007669"/>
    <property type="project" value="UniProtKB-EC"/>
</dbReference>
<evidence type="ECO:0000256" key="1">
    <source>
        <dbReference type="ARBA" id="ARBA00001933"/>
    </source>
</evidence>
<name>A0A7V3VUG3_UNCW3</name>
<dbReference type="AlphaFoldDB" id="A0A7V3VUG3"/>
<dbReference type="PANTHER" id="PTHR32325">
    <property type="entry name" value="BETA-ELIMINATING LYASE-LIKE PROTEIN-RELATED"/>
    <property type="match status" value="1"/>
</dbReference>
<dbReference type="EC" id="4.1.99.1" evidence="5"/>
<dbReference type="SUPFAM" id="SSF53383">
    <property type="entry name" value="PLP-dependent transferases"/>
    <property type="match status" value="1"/>
</dbReference>
<dbReference type="Gene3D" id="3.90.1150.10">
    <property type="entry name" value="Aspartate Aminotransferase, domain 1"/>
    <property type="match status" value="1"/>
</dbReference>
<dbReference type="InterPro" id="IPR015424">
    <property type="entry name" value="PyrdxlP-dep_Trfase"/>
</dbReference>
<dbReference type="EMBL" id="DTOZ01000075">
    <property type="protein sequence ID" value="HGE77965.1"/>
    <property type="molecule type" value="Genomic_DNA"/>
</dbReference>
<proteinExistence type="inferred from homology"/>
<evidence type="ECO:0000256" key="2">
    <source>
        <dbReference type="ARBA" id="ARBA00009721"/>
    </source>
</evidence>
<evidence type="ECO:0000256" key="3">
    <source>
        <dbReference type="ARBA" id="ARBA00022898"/>
    </source>
</evidence>
<keyword evidence="3" id="KW-0663">Pyridoxal phosphate</keyword>
<feature type="domain" description="Aromatic amino acid beta-eliminating lyase/threonine aldolase" evidence="4">
    <location>
        <begin position="43"/>
        <end position="380"/>
    </location>
</feature>
<dbReference type="NCBIfam" id="NF009709">
    <property type="entry name" value="PRK13238.1"/>
    <property type="match status" value="1"/>
</dbReference>
<reference evidence="5" key="1">
    <citation type="journal article" date="2020" name="mSystems">
        <title>Genome- and Community-Level Interaction Insights into Carbon Utilization and Element Cycling Functions of Hydrothermarchaeota in Hydrothermal Sediment.</title>
        <authorList>
            <person name="Zhou Z."/>
            <person name="Liu Y."/>
            <person name="Xu W."/>
            <person name="Pan J."/>
            <person name="Luo Z.H."/>
            <person name="Li M."/>
        </authorList>
    </citation>
    <scope>NUCLEOTIDE SEQUENCE [LARGE SCALE GENOMIC DNA]</scope>
    <source>
        <strain evidence="5">SpSt-961</strain>
    </source>
</reference>
<evidence type="ECO:0000259" key="4">
    <source>
        <dbReference type="Pfam" id="PF01212"/>
    </source>
</evidence>
<gene>
    <name evidence="5" type="ORF">ENX68_03050</name>
</gene>
<sequence>MMEPYRIKVIEPLRYTSRSLRNKILKQVGYNLFNIPARYVYIDFISDSGTGAMSSHAWARMMEAEEDFSGQRASEEFVTIAKKITQFTYIQPVHQGRVAENILFNILFKKGDKIISNTHFETTRANLEKIGCIPVDIPDLTPPFCGNIALEKLESILKKERNIKAVLMTLTNNIKGGQPVSLENIKKVYELVKKREILLIFDASRFATNAYLIKKYIKTRDSILKICHQMFKYSDILYLSSKKDGLVNIGGFIGVRDKRLYELLREKIIEQESYPSSGGLASRDLAAMAESLKESIDEDFLKSHNEQVNLLGDVLKENGVKIFEPVGGHGVVIIPLWNMPYAAFTLGAHIYLETGIRGGVFGNELRLAIPRRVYTTSHLRFSGEAIGRVYKNKPLFSLKPINRPKSFFNFFARFRT</sequence>
<keyword evidence="5" id="KW-0456">Lyase</keyword>
<organism evidence="5">
    <name type="scientific">candidate division WOR-3 bacterium</name>
    <dbReference type="NCBI Taxonomy" id="2052148"/>
    <lineage>
        <taxon>Bacteria</taxon>
        <taxon>Bacteria division WOR-3</taxon>
    </lineage>
</organism>
<dbReference type="Gene3D" id="3.40.640.10">
    <property type="entry name" value="Type I PLP-dependent aspartate aminotransferase-like (Major domain)"/>
    <property type="match status" value="1"/>
</dbReference>
<comment type="caution">
    <text evidence="5">The sequence shown here is derived from an EMBL/GenBank/DDBJ whole genome shotgun (WGS) entry which is preliminary data.</text>
</comment>
<dbReference type="InterPro" id="IPR015421">
    <property type="entry name" value="PyrdxlP-dep_Trfase_major"/>
</dbReference>
<dbReference type="InterPro" id="IPR001597">
    <property type="entry name" value="ArAA_b-elim_lyase/Thr_aldolase"/>
</dbReference>
<dbReference type="PANTHER" id="PTHR32325:SF4">
    <property type="entry name" value="TRYPTOPHANASE"/>
    <property type="match status" value="1"/>
</dbReference>
<evidence type="ECO:0000313" key="5">
    <source>
        <dbReference type="EMBL" id="HGE77965.1"/>
    </source>
</evidence>
<dbReference type="InterPro" id="IPR015422">
    <property type="entry name" value="PyrdxlP-dep_Trfase_small"/>
</dbReference>
<comment type="similarity">
    <text evidence="2">Belongs to the beta-eliminating lyase family.</text>
</comment>